<keyword evidence="1" id="KW-0812">Transmembrane</keyword>
<evidence type="ECO:0000313" key="3">
    <source>
        <dbReference type="Proteomes" id="UP000324222"/>
    </source>
</evidence>
<gene>
    <name evidence="2" type="ORF">E2C01_082650</name>
</gene>
<proteinExistence type="predicted"/>
<keyword evidence="1" id="KW-1133">Transmembrane helix</keyword>
<name>A0A5B7J2A8_PORTR</name>
<feature type="transmembrane region" description="Helical" evidence="1">
    <location>
        <begin position="122"/>
        <end position="144"/>
    </location>
</feature>
<reference evidence="2 3" key="1">
    <citation type="submission" date="2019-05" db="EMBL/GenBank/DDBJ databases">
        <title>Another draft genome of Portunus trituberculatus and its Hox gene families provides insights of decapod evolution.</title>
        <authorList>
            <person name="Jeong J.-H."/>
            <person name="Song I."/>
            <person name="Kim S."/>
            <person name="Choi T."/>
            <person name="Kim D."/>
            <person name="Ryu S."/>
            <person name="Kim W."/>
        </authorList>
    </citation>
    <scope>NUCLEOTIDE SEQUENCE [LARGE SCALE GENOMIC DNA]</scope>
    <source>
        <tissue evidence="2">Muscle</tissue>
    </source>
</reference>
<dbReference type="Proteomes" id="UP000324222">
    <property type="component" value="Unassembled WGS sequence"/>
</dbReference>
<dbReference type="EMBL" id="VSRR010075561">
    <property type="protein sequence ID" value="MPC87777.1"/>
    <property type="molecule type" value="Genomic_DNA"/>
</dbReference>
<evidence type="ECO:0000313" key="2">
    <source>
        <dbReference type="EMBL" id="MPC87777.1"/>
    </source>
</evidence>
<organism evidence="2 3">
    <name type="scientific">Portunus trituberculatus</name>
    <name type="common">Swimming crab</name>
    <name type="synonym">Neptunus trituberculatus</name>
    <dbReference type="NCBI Taxonomy" id="210409"/>
    <lineage>
        <taxon>Eukaryota</taxon>
        <taxon>Metazoa</taxon>
        <taxon>Ecdysozoa</taxon>
        <taxon>Arthropoda</taxon>
        <taxon>Crustacea</taxon>
        <taxon>Multicrustacea</taxon>
        <taxon>Malacostraca</taxon>
        <taxon>Eumalacostraca</taxon>
        <taxon>Eucarida</taxon>
        <taxon>Decapoda</taxon>
        <taxon>Pleocyemata</taxon>
        <taxon>Brachyura</taxon>
        <taxon>Eubrachyura</taxon>
        <taxon>Portunoidea</taxon>
        <taxon>Portunidae</taxon>
        <taxon>Portuninae</taxon>
        <taxon>Portunus</taxon>
    </lineage>
</organism>
<comment type="caution">
    <text evidence="2">The sequence shown here is derived from an EMBL/GenBank/DDBJ whole genome shotgun (WGS) entry which is preliminary data.</text>
</comment>
<protein>
    <submittedName>
        <fullName evidence="2">Uncharacterized protein</fullName>
    </submittedName>
</protein>
<sequence length="151" mass="16118">MWSATAAAVTIYSVGSVSWRACLEKGCLAGLPRCFAWKTALTSWKAALSAVRVYRVTQVCPGPRECVWHASVYVCAFGGMDGEVSEAGWLAAGWRAGGQEWVGGGLRGVGMASLFTATPPHLAAVVLWLPVCVFVVVCVFVCGWQDGERME</sequence>
<keyword evidence="1" id="KW-0472">Membrane</keyword>
<accession>A0A5B7J2A8</accession>
<evidence type="ECO:0000256" key="1">
    <source>
        <dbReference type="SAM" id="Phobius"/>
    </source>
</evidence>
<keyword evidence="3" id="KW-1185">Reference proteome</keyword>
<dbReference type="AlphaFoldDB" id="A0A5B7J2A8"/>